<name>A0AAV7DX36_ARIFI</name>
<gene>
    <name evidence="3" type="ORF">H6P81_020755</name>
</gene>
<dbReference type="InterPro" id="IPR002213">
    <property type="entry name" value="UDP_glucos_trans"/>
</dbReference>
<keyword evidence="4" id="KW-1185">Reference proteome</keyword>
<dbReference type="PANTHER" id="PTHR11926:SF1412">
    <property type="entry name" value="UDP-GLYCOSYLTRANSFERASE 83A1-LIKE"/>
    <property type="match status" value="1"/>
</dbReference>
<dbReference type="FunFam" id="3.40.50.2000:FF:000061">
    <property type="entry name" value="UDP-glycosyltransferase 83A1"/>
    <property type="match status" value="1"/>
</dbReference>
<dbReference type="Proteomes" id="UP000825729">
    <property type="component" value="Unassembled WGS sequence"/>
</dbReference>
<evidence type="ECO:0008006" key="5">
    <source>
        <dbReference type="Google" id="ProtNLM"/>
    </source>
</evidence>
<evidence type="ECO:0000256" key="1">
    <source>
        <dbReference type="ARBA" id="ARBA00009995"/>
    </source>
</evidence>
<organism evidence="3 4">
    <name type="scientific">Aristolochia fimbriata</name>
    <name type="common">White veined hardy Dutchman's pipe vine</name>
    <dbReference type="NCBI Taxonomy" id="158543"/>
    <lineage>
        <taxon>Eukaryota</taxon>
        <taxon>Viridiplantae</taxon>
        <taxon>Streptophyta</taxon>
        <taxon>Embryophyta</taxon>
        <taxon>Tracheophyta</taxon>
        <taxon>Spermatophyta</taxon>
        <taxon>Magnoliopsida</taxon>
        <taxon>Magnoliidae</taxon>
        <taxon>Piperales</taxon>
        <taxon>Aristolochiaceae</taxon>
        <taxon>Aristolochia</taxon>
    </lineage>
</organism>
<reference evidence="3 4" key="1">
    <citation type="submission" date="2021-07" db="EMBL/GenBank/DDBJ databases">
        <title>The Aristolochia fimbriata genome: insights into angiosperm evolution, floral development and chemical biosynthesis.</title>
        <authorList>
            <person name="Jiao Y."/>
        </authorList>
    </citation>
    <scope>NUCLEOTIDE SEQUENCE [LARGE SCALE GENOMIC DNA]</scope>
    <source>
        <strain evidence="3">IBCAS-2021</strain>
        <tissue evidence="3">Leaf</tissue>
    </source>
</reference>
<dbReference type="Gene3D" id="3.40.50.2000">
    <property type="entry name" value="Glycogen Phosphorylase B"/>
    <property type="match status" value="2"/>
</dbReference>
<dbReference type="AlphaFoldDB" id="A0AAV7DX36"/>
<proteinExistence type="inferred from homology"/>
<dbReference type="FunFam" id="3.40.50.2000:FF:000108">
    <property type="entry name" value="UDP-glycosyltransferase 83A1"/>
    <property type="match status" value="1"/>
</dbReference>
<dbReference type="SUPFAM" id="SSF53756">
    <property type="entry name" value="UDP-Glycosyltransferase/glycogen phosphorylase"/>
    <property type="match status" value="1"/>
</dbReference>
<accession>A0AAV7DX36</accession>
<comment type="caution">
    <text evidence="3">The sequence shown here is derived from an EMBL/GenBank/DDBJ whole genome shotgun (WGS) entry which is preliminary data.</text>
</comment>
<evidence type="ECO:0000313" key="3">
    <source>
        <dbReference type="EMBL" id="KAG9440590.1"/>
    </source>
</evidence>
<dbReference type="GO" id="GO:0080044">
    <property type="term" value="F:quercetin 7-O-glucosyltransferase activity"/>
    <property type="evidence" value="ECO:0007669"/>
    <property type="project" value="TreeGrafter"/>
</dbReference>
<dbReference type="CDD" id="cd03784">
    <property type="entry name" value="GT1_Gtf-like"/>
    <property type="match status" value="1"/>
</dbReference>
<dbReference type="PANTHER" id="PTHR11926">
    <property type="entry name" value="GLUCOSYL/GLUCURONOSYL TRANSFERASES"/>
    <property type="match status" value="1"/>
</dbReference>
<keyword evidence="2" id="KW-0808">Transferase</keyword>
<dbReference type="EMBL" id="JAINDJ010000008">
    <property type="protein sequence ID" value="KAG9440590.1"/>
    <property type="molecule type" value="Genomic_DNA"/>
</dbReference>
<evidence type="ECO:0000256" key="2">
    <source>
        <dbReference type="ARBA" id="ARBA00022679"/>
    </source>
</evidence>
<comment type="similarity">
    <text evidence="1">Belongs to the UDP-glycosyltransferase family.</text>
</comment>
<dbReference type="Pfam" id="PF00201">
    <property type="entry name" value="UDPGT"/>
    <property type="match status" value="1"/>
</dbReference>
<sequence>MGKPHAVVVPLPAQGHVLPLMELSHRLVERGFRVTLLCTEFDHKRMMAALRNDSRSQSQRGIEGICFATFPDGLGSDDDPRDGLKLAEFTVGEFKRLIEDVLRKIHEREEDKISCVIADLCACAAVSVAKEMGVPRAAFSTSSLGFLAQIVHIPKLLESGIIDRNGETRCQNQTVRLSPTMPEMSTSLFWWSCFSESMSRNLAFKTALEATQTVTHVDEILCNSFTGIEAPALGLIPKAIPIGPLLSTNRAVSKPVGNFWAEDSSCLTWLDQQQDRSAIYVAFGSFTVLNQTQFQEIAAGLEQTGQPFLWVVRPNLVSGSPNVYAEDFLNRLGNRGKIVSWAPQQKVLSHRAIVCFMSHCGWNSTMEGLSNGVPFLCWPYAADQFLNQNYICEVWEIGFELKPNEDGIVKREEIRKKTEDLLFDEGIKTRALKMKEMAQETSGNGGTSLRNFDEFVERIKKQLSTTGFGD</sequence>
<protein>
    <recommendedName>
        <fullName evidence="5">Glycosyltransferase</fullName>
    </recommendedName>
</protein>
<evidence type="ECO:0000313" key="4">
    <source>
        <dbReference type="Proteomes" id="UP000825729"/>
    </source>
</evidence>
<dbReference type="GO" id="GO:0080043">
    <property type="term" value="F:quercetin 3-O-glucosyltransferase activity"/>
    <property type="evidence" value="ECO:0007669"/>
    <property type="project" value="TreeGrafter"/>
</dbReference>